<evidence type="ECO:0000313" key="2">
    <source>
        <dbReference type="Proteomes" id="UP000199126"/>
    </source>
</evidence>
<keyword evidence="2" id="KW-1185">Reference proteome</keyword>
<dbReference type="EMBL" id="FODV01000014">
    <property type="protein sequence ID" value="SEP10167.1"/>
    <property type="molecule type" value="Genomic_DNA"/>
</dbReference>
<accession>A0A1H8V4L0</accession>
<name>A0A1H8V4L0_9EURY</name>
<dbReference type="AlphaFoldDB" id="A0A1H8V4L0"/>
<gene>
    <name evidence="1" type="ORF">SAMN04487948_11425</name>
</gene>
<evidence type="ECO:0000313" key="1">
    <source>
        <dbReference type="EMBL" id="SEP10167.1"/>
    </source>
</evidence>
<organism evidence="1 2">
    <name type="scientific">Halogranum amylolyticum</name>
    <dbReference type="NCBI Taxonomy" id="660520"/>
    <lineage>
        <taxon>Archaea</taxon>
        <taxon>Methanobacteriati</taxon>
        <taxon>Methanobacteriota</taxon>
        <taxon>Stenosarchaea group</taxon>
        <taxon>Halobacteria</taxon>
        <taxon>Halobacteriales</taxon>
        <taxon>Haloferacaceae</taxon>
    </lineage>
</organism>
<dbReference type="Proteomes" id="UP000199126">
    <property type="component" value="Unassembled WGS sequence"/>
</dbReference>
<proteinExistence type="predicted"/>
<reference evidence="2" key="1">
    <citation type="submission" date="2016-10" db="EMBL/GenBank/DDBJ databases">
        <authorList>
            <person name="Varghese N."/>
            <person name="Submissions S."/>
        </authorList>
    </citation>
    <scope>NUCLEOTIDE SEQUENCE [LARGE SCALE GENOMIC DNA]</scope>
    <source>
        <strain evidence="2">CGMCC 1.10121</strain>
    </source>
</reference>
<protein>
    <submittedName>
        <fullName evidence="1">Uncharacterized protein</fullName>
    </submittedName>
</protein>
<sequence length="46" mass="5020">MAVMYAAAGLVESFAQLHRVGVVSSDSGFLRYETVLDRFEYCDGTG</sequence>